<evidence type="ECO:0000256" key="1">
    <source>
        <dbReference type="SAM" id="Phobius"/>
    </source>
</evidence>
<accession>A0A024V9J9</accession>
<evidence type="ECO:0000313" key="3">
    <source>
        <dbReference type="Proteomes" id="UP000030690"/>
    </source>
</evidence>
<name>A0A024V9J9_PLAFA</name>
<dbReference type="Proteomes" id="UP000030690">
    <property type="component" value="Unassembled WGS sequence"/>
</dbReference>
<dbReference type="EMBL" id="KI925068">
    <property type="protein sequence ID" value="ETW19227.1"/>
    <property type="molecule type" value="Genomic_DNA"/>
</dbReference>
<keyword evidence="1" id="KW-0472">Membrane</keyword>
<proteinExistence type="predicted"/>
<organism evidence="2 3">
    <name type="scientific">Plasmodium falciparum Vietnam Oak-Knoll</name>
    <name type="common">FVO</name>
    <dbReference type="NCBI Taxonomy" id="1036723"/>
    <lineage>
        <taxon>Eukaryota</taxon>
        <taxon>Sar</taxon>
        <taxon>Alveolata</taxon>
        <taxon>Apicomplexa</taxon>
        <taxon>Aconoidasida</taxon>
        <taxon>Haemosporida</taxon>
        <taxon>Plasmodiidae</taxon>
        <taxon>Plasmodium</taxon>
        <taxon>Plasmodium (Laverania)</taxon>
    </lineage>
</organism>
<gene>
    <name evidence="2" type="ORF">PFFVO_01800</name>
</gene>
<feature type="non-terminal residue" evidence="2">
    <location>
        <position position="75"/>
    </location>
</feature>
<protein>
    <submittedName>
        <fullName evidence="2">Uncharacterized protein</fullName>
    </submittedName>
</protein>
<feature type="transmembrane region" description="Helical" evidence="1">
    <location>
        <begin position="7"/>
        <end position="34"/>
    </location>
</feature>
<reference evidence="2 3" key="2">
    <citation type="submission" date="2013-02" db="EMBL/GenBank/DDBJ databases">
        <title>The Genome Sequence of Plasmodium falciparum Vietnam Oak-Knoll (FVO).</title>
        <authorList>
            <consortium name="The Broad Institute Genome Sequencing Platform"/>
            <consortium name="The Broad Institute Genome Sequencing Center for Infectious Disease"/>
            <person name="Neafsey D."/>
            <person name="Cheeseman I."/>
            <person name="Volkman S."/>
            <person name="Adams J."/>
            <person name="Walker B."/>
            <person name="Young S.K."/>
            <person name="Zeng Q."/>
            <person name="Gargeya S."/>
            <person name="Fitzgerald M."/>
            <person name="Haas B."/>
            <person name="Abouelleil A."/>
            <person name="Alvarado L."/>
            <person name="Arachchi H.M."/>
            <person name="Berlin A.M."/>
            <person name="Chapman S.B."/>
            <person name="Dewar J."/>
            <person name="Goldberg J."/>
            <person name="Griggs A."/>
            <person name="Gujja S."/>
            <person name="Hansen M."/>
            <person name="Howarth C."/>
            <person name="Imamovic A."/>
            <person name="Larimer J."/>
            <person name="McCowan C."/>
            <person name="Murphy C."/>
            <person name="Neiman D."/>
            <person name="Pearson M."/>
            <person name="Priest M."/>
            <person name="Roberts A."/>
            <person name="Saif S."/>
            <person name="Shea T."/>
            <person name="Sisk P."/>
            <person name="Sykes S."/>
            <person name="Wortman J."/>
            <person name="Nusbaum C."/>
            <person name="Birren B."/>
        </authorList>
    </citation>
    <scope>NUCLEOTIDE SEQUENCE [LARGE SCALE GENOMIC DNA]</scope>
    <source>
        <strain evidence="3">Vietnam Oak-Knoll (FVO)</strain>
    </source>
</reference>
<keyword evidence="1" id="KW-1133">Transmembrane helix</keyword>
<sequence length="75" mass="9294">NKYIYIYIYILFLIQFFFFIIQQFIFLIHFFFFFLQVNNYASFFGCFLFMDILAVCVYFSIKSHCFPTKEDRKGL</sequence>
<dbReference type="AlphaFoldDB" id="A0A024V9J9"/>
<feature type="transmembrane region" description="Helical" evidence="1">
    <location>
        <begin position="40"/>
        <end position="61"/>
    </location>
</feature>
<reference evidence="2 3" key="1">
    <citation type="submission" date="2013-02" db="EMBL/GenBank/DDBJ databases">
        <title>The Genome Annotation of Plasmodium falciparum Vietnam Oak-Knoll (FVO).</title>
        <authorList>
            <consortium name="The Broad Institute Genome Sequencing Platform"/>
            <consortium name="The Broad Institute Genome Sequencing Center for Infectious Disease"/>
            <person name="Neafsey D."/>
            <person name="Hoffman S."/>
            <person name="Volkman S."/>
            <person name="Rosenthal P."/>
            <person name="Walker B."/>
            <person name="Young S.K."/>
            <person name="Zeng Q."/>
            <person name="Gargeya S."/>
            <person name="Fitzgerald M."/>
            <person name="Haas B."/>
            <person name="Abouelleil A."/>
            <person name="Allen A.W."/>
            <person name="Alvarado L."/>
            <person name="Arachchi H.M."/>
            <person name="Berlin A.M."/>
            <person name="Chapman S.B."/>
            <person name="Gainer-Dewar J."/>
            <person name="Goldberg J."/>
            <person name="Griggs A."/>
            <person name="Gujja S."/>
            <person name="Hansen M."/>
            <person name="Howarth C."/>
            <person name="Imamovic A."/>
            <person name="Ireland A."/>
            <person name="Larimer J."/>
            <person name="McCowan C."/>
            <person name="Murphy C."/>
            <person name="Pearson M."/>
            <person name="Poon T.W."/>
            <person name="Priest M."/>
            <person name="Roberts A."/>
            <person name="Saif S."/>
            <person name="Shea T."/>
            <person name="Sisk P."/>
            <person name="Sykes S."/>
            <person name="Wortman J."/>
            <person name="Nusbaum C."/>
            <person name="Birren B."/>
        </authorList>
    </citation>
    <scope>NUCLEOTIDE SEQUENCE [LARGE SCALE GENOMIC DNA]</scope>
    <source>
        <strain evidence="3">Vietnam Oak-Knoll (FVO)</strain>
    </source>
</reference>
<feature type="non-terminal residue" evidence="2">
    <location>
        <position position="1"/>
    </location>
</feature>
<evidence type="ECO:0000313" key="2">
    <source>
        <dbReference type="EMBL" id="ETW19227.1"/>
    </source>
</evidence>
<keyword evidence="1" id="KW-0812">Transmembrane</keyword>